<dbReference type="InterPro" id="IPR007627">
    <property type="entry name" value="RNA_pol_sigma70_r2"/>
</dbReference>
<keyword evidence="1" id="KW-0805">Transcription regulation</keyword>
<dbReference type="SUPFAM" id="SSF88946">
    <property type="entry name" value="Sigma2 domain of RNA polymerase sigma factors"/>
    <property type="match status" value="1"/>
</dbReference>
<sequence length="260" mass="30347">MKKSNNLKEDILWNKYKNSNCQQSKEELILSYTPLVKHVAGKIITKIPDGFTFDDLLNYGFLGLIDAMDRFDLNREIKFSTYAVPRIRGAIYDEIRKLDWVPQSVRRKSKRLTNTYYQLQKKLGRNPNDEEVRTELGLTSEEFNDLLVDVNISENISLESFFNLKGGDKIELKDLISDSADKEPDNIFFYDQMKMILGESIDKLPEKEKLVISLYYYEDLTLTEIGEVMELTTARISQLHTKAIFRLRGYLSRKKDLLFA</sequence>
<dbReference type="GO" id="GO:0003677">
    <property type="term" value="F:DNA binding"/>
    <property type="evidence" value="ECO:0007669"/>
    <property type="project" value="UniProtKB-KW"/>
</dbReference>
<evidence type="ECO:0000256" key="2">
    <source>
        <dbReference type="ARBA" id="ARBA00023082"/>
    </source>
</evidence>
<dbReference type="InterPro" id="IPR013325">
    <property type="entry name" value="RNA_pol_sigma_r2"/>
</dbReference>
<protein>
    <submittedName>
        <fullName evidence="6">RNA polymerase subunit sigma</fullName>
    </submittedName>
</protein>
<name>A0A1C0A9Z1_9FIRM</name>
<dbReference type="CDD" id="cd06171">
    <property type="entry name" value="Sigma70_r4"/>
    <property type="match status" value="1"/>
</dbReference>
<organism evidence="6 7">
    <name type="scientific">Orenia metallireducens</name>
    <dbReference type="NCBI Taxonomy" id="1413210"/>
    <lineage>
        <taxon>Bacteria</taxon>
        <taxon>Bacillati</taxon>
        <taxon>Bacillota</taxon>
        <taxon>Clostridia</taxon>
        <taxon>Halanaerobiales</taxon>
        <taxon>Halobacteroidaceae</taxon>
        <taxon>Orenia</taxon>
    </lineage>
</organism>
<dbReference type="NCBIfam" id="NF005413">
    <property type="entry name" value="PRK06986.1"/>
    <property type="match status" value="1"/>
</dbReference>
<dbReference type="SUPFAM" id="SSF88659">
    <property type="entry name" value="Sigma3 and sigma4 domains of RNA polymerase sigma factors"/>
    <property type="match status" value="2"/>
</dbReference>
<dbReference type="InterPro" id="IPR014284">
    <property type="entry name" value="RNA_pol_sigma-70_dom"/>
</dbReference>
<evidence type="ECO:0000313" key="6">
    <source>
        <dbReference type="EMBL" id="OCL27110.1"/>
    </source>
</evidence>
<dbReference type="NCBIfam" id="TIGR02937">
    <property type="entry name" value="sigma70-ECF"/>
    <property type="match status" value="1"/>
</dbReference>
<evidence type="ECO:0000256" key="4">
    <source>
        <dbReference type="ARBA" id="ARBA00023163"/>
    </source>
</evidence>
<dbReference type="InterPro" id="IPR013324">
    <property type="entry name" value="RNA_pol_sigma_r3/r4-like"/>
</dbReference>
<dbReference type="Gene3D" id="1.20.140.160">
    <property type="match status" value="1"/>
</dbReference>
<feature type="domain" description="RNA polymerase sigma-70" evidence="5">
    <location>
        <begin position="221"/>
        <end position="247"/>
    </location>
</feature>
<reference evidence="7" key="1">
    <citation type="submission" date="2016-07" db="EMBL/GenBank/DDBJ databases">
        <authorList>
            <person name="Florea S."/>
            <person name="Webb J.S."/>
            <person name="Jaromczyk J."/>
            <person name="Schardl C.L."/>
        </authorList>
    </citation>
    <scope>NUCLEOTIDE SEQUENCE [LARGE SCALE GENOMIC DNA]</scope>
    <source>
        <strain evidence="7">Z6</strain>
    </source>
</reference>
<dbReference type="GO" id="GO:0016987">
    <property type="term" value="F:sigma factor activity"/>
    <property type="evidence" value="ECO:0007669"/>
    <property type="project" value="UniProtKB-KW"/>
</dbReference>
<dbReference type="Gene3D" id="1.10.1740.10">
    <property type="match status" value="1"/>
</dbReference>
<dbReference type="InterPro" id="IPR000943">
    <property type="entry name" value="RNA_pol_sigma70"/>
</dbReference>
<dbReference type="InterPro" id="IPR007630">
    <property type="entry name" value="RNA_pol_sigma70_r4"/>
</dbReference>
<accession>A0A1C0A9Z1</accession>
<dbReference type="Pfam" id="PF04542">
    <property type="entry name" value="Sigma70_r2"/>
    <property type="match status" value="1"/>
</dbReference>
<dbReference type="PIRSF" id="PIRSF000770">
    <property type="entry name" value="RNA_pol_sigma-SigE/K"/>
    <property type="match status" value="1"/>
</dbReference>
<dbReference type="PANTHER" id="PTHR30385">
    <property type="entry name" value="SIGMA FACTOR F FLAGELLAR"/>
    <property type="match status" value="1"/>
</dbReference>
<dbReference type="PRINTS" id="PR00046">
    <property type="entry name" value="SIGMA70FCT"/>
</dbReference>
<evidence type="ECO:0000313" key="7">
    <source>
        <dbReference type="Proteomes" id="UP000093514"/>
    </source>
</evidence>
<dbReference type="PROSITE" id="PS00716">
    <property type="entry name" value="SIGMA70_2"/>
    <property type="match status" value="1"/>
</dbReference>
<evidence type="ECO:0000256" key="3">
    <source>
        <dbReference type="ARBA" id="ARBA00023125"/>
    </source>
</evidence>
<evidence type="ECO:0000256" key="1">
    <source>
        <dbReference type="ARBA" id="ARBA00023015"/>
    </source>
</evidence>
<dbReference type="NCBIfam" id="TIGR02479">
    <property type="entry name" value="FliA_WhiG"/>
    <property type="match status" value="1"/>
</dbReference>
<proteinExistence type="predicted"/>
<dbReference type="OrthoDB" id="9799825at2"/>
<keyword evidence="4" id="KW-0804">Transcription</keyword>
<dbReference type="AlphaFoldDB" id="A0A1C0A9Z1"/>
<evidence type="ECO:0000259" key="5">
    <source>
        <dbReference type="PROSITE" id="PS00716"/>
    </source>
</evidence>
<dbReference type="EMBL" id="LWDV01000008">
    <property type="protein sequence ID" value="OCL27110.1"/>
    <property type="molecule type" value="Genomic_DNA"/>
</dbReference>
<dbReference type="Pfam" id="PF04545">
    <property type="entry name" value="Sigma70_r4"/>
    <property type="match status" value="1"/>
</dbReference>
<dbReference type="RefSeq" id="WP_068716667.1">
    <property type="nucleotide sequence ID" value="NZ_LWDV01000008.1"/>
</dbReference>
<keyword evidence="7" id="KW-1185">Reference proteome</keyword>
<keyword evidence="2" id="KW-0731">Sigma factor</keyword>
<dbReference type="Proteomes" id="UP000093514">
    <property type="component" value="Unassembled WGS sequence"/>
</dbReference>
<keyword evidence="3" id="KW-0238">DNA-binding</keyword>
<reference evidence="6 7" key="2">
    <citation type="submission" date="2016-08" db="EMBL/GenBank/DDBJ databases">
        <title>Orenia metallireducens sp. nov. strain Z6, a Novel Metal-reducing Firmicute from the Deep Subsurface.</title>
        <authorList>
            <person name="Maxim B.I."/>
            <person name="Kenneth K."/>
            <person name="Flynn T.M."/>
            <person name="Oloughlin E.J."/>
            <person name="Locke R.A."/>
            <person name="Weber J.R."/>
            <person name="Egan S.M."/>
            <person name="Mackie R.I."/>
            <person name="Cann I.K."/>
        </authorList>
    </citation>
    <scope>NUCLEOTIDE SEQUENCE [LARGE SCALE GENOMIC DNA]</scope>
    <source>
        <strain evidence="6 7">Z6</strain>
    </source>
</reference>
<dbReference type="GO" id="GO:0006352">
    <property type="term" value="P:DNA-templated transcription initiation"/>
    <property type="evidence" value="ECO:0007669"/>
    <property type="project" value="InterPro"/>
</dbReference>
<dbReference type="InterPro" id="IPR012845">
    <property type="entry name" value="RNA_pol_sigma_FliA_WhiG"/>
</dbReference>
<gene>
    <name evidence="6" type="ORF">U472_06415</name>
</gene>
<dbReference type="GO" id="GO:0003899">
    <property type="term" value="F:DNA-directed RNA polymerase activity"/>
    <property type="evidence" value="ECO:0007669"/>
    <property type="project" value="InterPro"/>
</dbReference>
<dbReference type="PANTHER" id="PTHR30385:SF7">
    <property type="entry name" value="RNA POLYMERASE SIGMA FACTOR FLIA"/>
    <property type="match status" value="1"/>
</dbReference>
<comment type="caution">
    <text evidence="6">The sequence shown here is derived from an EMBL/GenBank/DDBJ whole genome shotgun (WGS) entry which is preliminary data.</text>
</comment>